<evidence type="ECO:0000313" key="6">
    <source>
        <dbReference type="EMBL" id="RZC63130.1"/>
    </source>
</evidence>
<keyword evidence="4" id="KW-0472">Membrane</keyword>
<name>A0A4Y7JST8_PAPSO</name>
<keyword evidence="7" id="KW-1185">Reference proteome</keyword>
<keyword evidence="3" id="KW-1015">Disulfide bond</keyword>
<evidence type="ECO:0000256" key="1">
    <source>
        <dbReference type="ARBA" id="ARBA00003061"/>
    </source>
</evidence>
<dbReference type="GO" id="GO:0048544">
    <property type="term" value="P:recognition of pollen"/>
    <property type="evidence" value="ECO:0007669"/>
    <property type="project" value="InterPro"/>
</dbReference>
<dbReference type="Gramene" id="RZC63130">
    <property type="protein sequence ID" value="RZC63130"/>
    <property type="gene ID" value="C5167_024908"/>
</dbReference>
<protein>
    <recommendedName>
        <fullName evidence="5">Bulb-type lectin domain-containing protein</fullName>
    </recommendedName>
</protein>
<dbReference type="Gene3D" id="2.90.10.10">
    <property type="entry name" value="Bulb-type lectin domain"/>
    <property type="match status" value="1"/>
</dbReference>
<organism evidence="6 7">
    <name type="scientific">Papaver somniferum</name>
    <name type="common">Opium poppy</name>
    <dbReference type="NCBI Taxonomy" id="3469"/>
    <lineage>
        <taxon>Eukaryota</taxon>
        <taxon>Viridiplantae</taxon>
        <taxon>Streptophyta</taxon>
        <taxon>Embryophyta</taxon>
        <taxon>Tracheophyta</taxon>
        <taxon>Spermatophyta</taxon>
        <taxon>Magnoliopsida</taxon>
        <taxon>Ranunculales</taxon>
        <taxon>Papaveraceae</taxon>
        <taxon>Papaveroideae</taxon>
        <taxon>Papaver</taxon>
    </lineage>
</organism>
<dbReference type="OrthoDB" id="740822at2759"/>
<dbReference type="InterPro" id="IPR035446">
    <property type="entry name" value="SLSG/EP1"/>
</dbReference>
<dbReference type="InterPro" id="IPR001480">
    <property type="entry name" value="Bulb-type_lectin_dom"/>
</dbReference>
<feature type="domain" description="Bulb-type lectin" evidence="5">
    <location>
        <begin position="41"/>
        <end position="162"/>
    </location>
</feature>
<dbReference type="InterPro" id="IPR000858">
    <property type="entry name" value="S_locus_glycoprot_dom"/>
</dbReference>
<gene>
    <name evidence="6" type="ORF">C5167_024908</name>
</gene>
<keyword evidence="4" id="KW-1133">Transmembrane helix</keyword>
<dbReference type="PROSITE" id="PS50927">
    <property type="entry name" value="BULB_LECTIN"/>
    <property type="match status" value="1"/>
</dbReference>
<dbReference type="InterPro" id="IPR051343">
    <property type="entry name" value="G-type_lectin_kinases/EP1-like"/>
</dbReference>
<sequence length="478" mass="53824">MSKYYWIFFTICFHFIAYKGNCKSDIPLGYKVTIPIPSDNNAGFTGRAFLMEPEQITVPSFKVALSVEASFNGSFSCSLQIFLGEFKVWDSGHASKFYPQNKCMLEFTEGGVLLLRGSERQIGWTSGTSGQGVELLQRLQLLRIGNLVLLDAMDRIKWQSFEFPTNVILWGQEFNFSTRLTSSVSGNSTMFYSFEIQNNRIGLYLNSGKFKYSYWEFSPTEGRNIVSAELGSTGLKLFDQNHRKFAQISSRKQKLVRFLALSETNGNLGLYHYSLQKRKFEASFKAMNEICDFPVACGPYSICTLSNTCTCIQFSEKSNIKQSDCNVGFSGEFCGKTEPVEMIEIKGVGSILKSPQIFNVRKEVCLSMCIDDCACVALLYSDKGVYAGDARQRCVHYGLARGLKQMEEEEVTVNMLSYWAKVPKGIVGAEGKISVLKRWLLIMGGVVDVLIILLVMGGSGYYYLVIRKRRTRNENPDT</sequence>
<dbReference type="PIRSF" id="PIRSF002686">
    <property type="entry name" value="SLG"/>
    <property type="match status" value="1"/>
</dbReference>
<dbReference type="EMBL" id="CM010719">
    <property type="protein sequence ID" value="RZC63130.1"/>
    <property type="molecule type" value="Genomic_DNA"/>
</dbReference>
<keyword evidence="2" id="KW-0732">Signal</keyword>
<dbReference type="Pfam" id="PF01453">
    <property type="entry name" value="B_lectin"/>
    <property type="match status" value="1"/>
</dbReference>
<dbReference type="AlphaFoldDB" id="A0A4Y7JST8"/>
<reference evidence="6 7" key="1">
    <citation type="journal article" date="2018" name="Science">
        <title>The opium poppy genome and morphinan production.</title>
        <authorList>
            <person name="Guo L."/>
            <person name="Winzer T."/>
            <person name="Yang X."/>
            <person name="Li Y."/>
            <person name="Ning Z."/>
            <person name="He Z."/>
            <person name="Teodor R."/>
            <person name="Lu Y."/>
            <person name="Bowser T.A."/>
            <person name="Graham I.A."/>
            <person name="Ye K."/>
        </authorList>
    </citation>
    <scope>NUCLEOTIDE SEQUENCE [LARGE SCALE GENOMIC DNA]</scope>
    <source>
        <strain evidence="7">cv. HN1</strain>
        <tissue evidence="6">Leaves</tissue>
    </source>
</reference>
<dbReference type="Proteomes" id="UP000316621">
    <property type="component" value="Chromosome 5"/>
</dbReference>
<evidence type="ECO:0000256" key="2">
    <source>
        <dbReference type="ARBA" id="ARBA00022729"/>
    </source>
</evidence>
<dbReference type="OMA" id="CAYYCIY"/>
<dbReference type="InterPro" id="IPR036426">
    <property type="entry name" value="Bulb-type_lectin_dom_sf"/>
</dbReference>
<evidence type="ECO:0000259" key="5">
    <source>
        <dbReference type="PROSITE" id="PS50927"/>
    </source>
</evidence>
<comment type="function">
    <text evidence="1">Involved in sporophytic self-incompatibility system (the inability of flowering plants to achieve self-fertilization).</text>
</comment>
<evidence type="ECO:0000313" key="7">
    <source>
        <dbReference type="Proteomes" id="UP000316621"/>
    </source>
</evidence>
<dbReference type="PANTHER" id="PTHR47976">
    <property type="entry name" value="G-TYPE LECTIN S-RECEPTOR-LIKE SERINE/THREONINE-PROTEIN KINASE SD2-5"/>
    <property type="match status" value="1"/>
</dbReference>
<feature type="transmembrane region" description="Helical" evidence="4">
    <location>
        <begin position="439"/>
        <end position="464"/>
    </location>
</feature>
<dbReference type="Pfam" id="PF00954">
    <property type="entry name" value="S_locus_glycop"/>
    <property type="match status" value="1"/>
</dbReference>
<accession>A0A4Y7JST8</accession>
<evidence type="ECO:0000256" key="4">
    <source>
        <dbReference type="SAM" id="Phobius"/>
    </source>
</evidence>
<dbReference type="PANTHER" id="PTHR47976:SF120">
    <property type="entry name" value="G-TYPE LECTIN S-RECEPTOR-LIKE SERINE_THREONINE-PROTEIN KINASE SD2-5"/>
    <property type="match status" value="1"/>
</dbReference>
<dbReference type="SUPFAM" id="SSF51110">
    <property type="entry name" value="alpha-D-mannose-specific plant lectins"/>
    <property type="match status" value="1"/>
</dbReference>
<keyword evidence="4" id="KW-0812">Transmembrane</keyword>
<evidence type="ECO:0000256" key="3">
    <source>
        <dbReference type="ARBA" id="ARBA00023157"/>
    </source>
</evidence>
<proteinExistence type="predicted"/>